<accession>A0A5A7Q1J8</accession>
<protein>
    <submittedName>
        <fullName evidence="1">Ferritin</fullName>
    </submittedName>
</protein>
<sequence>MDSLSDWHGFQKELSDVLKSCFDIFLLTENRAFSILQKTAPAPGNPGQAQDLSSDTKTVNHLFFDLVGRGDAESSQRMANEKSVHPYFSSSFVCTTSTSPAPAGRLFFLKPGTKRLNRSPEELGNQPTTKKRLLETKKVGLLVPFPIRLKLEFVKCSTSRCKRKDKRRFYSDQLSSIGIKVYPNYLPTTLPNRQRKAFFFLRDSKGLRRIGQRLLLRQQRSSKQREERLKRTNQRLDIIDLPPIKNFDFREWYFGCSLLKKTPDPFMGLLTKPFRVPYLQIKIWCGKTKIDMNGRCLWNFFFSVSKGHSLLGDSPKLEN</sequence>
<proteinExistence type="predicted"/>
<dbReference type="AlphaFoldDB" id="A0A5A7Q1J8"/>
<name>A0A5A7Q1J8_STRAF</name>
<evidence type="ECO:0000313" key="2">
    <source>
        <dbReference type="Proteomes" id="UP000325081"/>
    </source>
</evidence>
<keyword evidence="2" id="KW-1185">Reference proteome</keyword>
<reference evidence="2" key="1">
    <citation type="journal article" date="2019" name="Curr. Biol.">
        <title>Genome Sequence of Striga asiatica Provides Insight into the Evolution of Plant Parasitism.</title>
        <authorList>
            <person name="Yoshida S."/>
            <person name="Kim S."/>
            <person name="Wafula E.K."/>
            <person name="Tanskanen J."/>
            <person name="Kim Y.M."/>
            <person name="Honaas L."/>
            <person name="Yang Z."/>
            <person name="Spallek T."/>
            <person name="Conn C.E."/>
            <person name="Ichihashi Y."/>
            <person name="Cheong K."/>
            <person name="Cui S."/>
            <person name="Der J.P."/>
            <person name="Gundlach H."/>
            <person name="Jiao Y."/>
            <person name="Hori C."/>
            <person name="Ishida J.K."/>
            <person name="Kasahara H."/>
            <person name="Kiba T."/>
            <person name="Kim M.S."/>
            <person name="Koo N."/>
            <person name="Laohavisit A."/>
            <person name="Lee Y.H."/>
            <person name="Lumba S."/>
            <person name="McCourt P."/>
            <person name="Mortimer J.C."/>
            <person name="Mutuku J.M."/>
            <person name="Nomura T."/>
            <person name="Sasaki-Sekimoto Y."/>
            <person name="Seto Y."/>
            <person name="Wang Y."/>
            <person name="Wakatake T."/>
            <person name="Sakakibara H."/>
            <person name="Demura T."/>
            <person name="Yamaguchi S."/>
            <person name="Yoneyama K."/>
            <person name="Manabe R.I."/>
            <person name="Nelson D.C."/>
            <person name="Schulman A.H."/>
            <person name="Timko M.P."/>
            <person name="dePamphilis C.W."/>
            <person name="Choi D."/>
            <person name="Shirasu K."/>
        </authorList>
    </citation>
    <scope>NUCLEOTIDE SEQUENCE [LARGE SCALE GENOMIC DNA]</scope>
    <source>
        <strain evidence="2">cv. UVA1</strain>
    </source>
</reference>
<evidence type="ECO:0000313" key="1">
    <source>
        <dbReference type="EMBL" id="GER39025.1"/>
    </source>
</evidence>
<dbReference type="Proteomes" id="UP000325081">
    <property type="component" value="Unassembled WGS sequence"/>
</dbReference>
<dbReference type="EMBL" id="BKCP01005572">
    <property type="protein sequence ID" value="GER39025.1"/>
    <property type="molecule type" value="Genomic_DNA"/>
</dbReference>
<organism evidence="1 2">
    <name type="scientific">Striga asiatica</name>
    <name type="common">Asiatic witchweed</name>
    <name type="synonym">Buchnera asiatica</name>
    <dbReference type="NCBI Taxonomy" id="4170"/>
    <lineage>
        <taxon>Eukaryota</taxon>
        <taxon>Viridiplantae</taxon>
        <taxon>Streptophyta</taxon>
        <taxon>Embryophyta</taxon>
        <taxon>Tracheophyta</taxon>
        <taxon>Spermatophyta</taxon>
        <taxon>Magnoliopsida</taxon>
        <taxon>eudicotyledons</taxon>
        <taxon>Gunneridae</taxon>
        <taxon>Pentapetalae</taxon>
        <taxon>asterids</taxon>
        <taxon>lamiids</taxon>
        <taxon>Lamiales</taxon>
        <taxon>Orobanchaceae</taxon>
        <taxon>Buchnereae</taxon>
        <taxon>Striga</taxon>
    </lineage>
</organism>
<comment type="caution">
    <text evidence="1">The sequence shown here is derived from an EMBL/GenBank/DDBJ whole genome shotgun (WGS) entry which is preliminary data.</text>
</comment>
<gene>
    <name evidence="1" type="ORF">STAS_15585</name>
</gene>